<proteinExistence type="predicted"/>
<dbReference type="NCBIfam" id="TIGR00756">
    <property type="entry name" value="PPR"/>
    <property type="match status" value="2"/>
</dbReference>
<evidence type="ECO:0008006" key="6">
    <source>
        <dbReference type="Google" id="ProtNLM"/>
    </source>
</evidence>
<feature type="compositionally biased region" description="Low complexity" evidence="3">
    <location>
        <begin position="49"/>
        <end position="67"/>
    </location>
</feature>
<feature type="repeat" description="PPR" evidence="2">
    <location>
        <begin position="727"/>
        <end position="761"/>
    </location>
</feature>
<evidence type="ECO:0000313" key="4">
    <source>
        <dbReference type="EMBL" id="KAH6687370.1"/>
    </source>
</evidence>
<feature type="region of interest" description="Disordered" evidence="3">
    <location>
        <begin position="43"/>
        <end position="72"/>
    </location>
</feature>
<dbReference type="Gene3D" id="1.25.40.10">
    <property type="entry name" value="Tetratricopeptide repeat domain"/>
    <property type="match status" value="3"/>
</dbReference>
<dbReference type="InterPro" id="IPR002885">
    <property type="entry name" value="PPR_rpt"/>
</dbReference>
<dbReference type="AlphaFoldDB" id="A0A9P9ABY8"/>
<dbReference type="EMBL" id="JAGSXJ010000011">
    <property type="protein sequence ID" value="KAH6687370.1"/>
    <property type="molecule type" value="Genomic_DNA"/>
</dbReference>
<keyword evidence="5" id="KW-1185">Reference proteome</keyword>
<dbReference type="Pfam" id="PF13041">
    <property type="entry name" value="PPR_2"/>
    <property type="match status" value="1"/>
</dbReference>
<reference evidence="4" key="1">
    <citation type="journal article" date="2021" name="Nat. Commun.">
        <title>Genetic determinants of endophytism in the Arabidopsis root mycobiome.</title>
        <authorList>
            <person name="Mesny F."/>
            <person name="Miyauchi S."/>
            <person name="Thiergart T."/>
            <person name="Pickel B."/>
            <person name="Atanasova L."/>
            <person name="Karlsson M."/>
            <person name="Huettel B."/>
            <person name="Barry K.W."/>
            <person name="Haridas S."/>
            <person name="Chen C."/>
            <person name="Bauer D."/>
            <person name="Andreopoulos W."/>
            <person name="Pangilinan J."/>
            <person name="LaButti K."/>
            <person name="Riley R."/>
            <person name="Lipzen A."/>
            <person name="Clum A."/>
            <person name="Drula E."/>
            <person name="Henrissat B."/>
            <person name="Kohler A."/>
            <person name="Grigoriev I.V."/>
            <person name="Martin F.M."/>
            <person name="Hacquard S."/>
        </authorList>
    </citation>
    <scope>NUCLEOTIDE SEQUENCE</scope>
    <source>
        <strain evidence="4">MPI-SDFR-AT-0117</strain>
    </source>
</reference>
<evidence type="ECO:0000256" key="2">
    <source>
        <dbReference type="PROSITE-ProRule" id="PRU00708"/>
    </source>
</evidence>
<name>A0A9P9ABY8_9PEZI</name>
<dbReference type="InterPro" id="IPR051222">
    <property type="entry name" value="PPR/CCM1_RNA-binding"/>
</dbReference>
<dbReference type="PROSITE" id="PS51375">
    <property type="entry name" value="PPR"/>
    <property type="match status" value="2"/>
</dbReference>
<accession>A0A9P9ABY8</accession>
<organism evidence="4 5">
    <name type="scientific">Plectosphaerella plurivora</name>
    <dbReference type="NCBI Taxonomy" id="936078"/>
    <lineage>
        <taxon>Eukaryota</taxon>
        <taxon>Fungi</taxon>
        <taxon>Dikarya</taxon>
        <taxon>Ascomycota</taxon>
        <taxon>Pezizomycotina</taxon>
        <taxon>Sordariomycetes</taxon>
        <taxon>Hypocreomycetidae</taxon>
        <taxon>Glomerellales</taxon>
        <taxon>Plectosphaerellaceae</taxon>
        <taxon>Plectosphaerella</taxon>
    </lineage>
</organism>
<dbReference type="PANTHER" id="PTHR47942:SF63">
    <property type="entry name" value="PENTATRICOPEPTIDE REPEAT-CONTAINING PROTEIN"/>
    <property type="match status" value="1"/>
</dbReference>
<comment type="caution">
    <text evidence="4">The sequence shown here is derived from an EMBL/GenBank/DDBJ whole genome shotgun (WGS) entry which is preliminary data.</text>
</comment>
<evidence type="ECO:0000313" key="5">
    <source>
        <dbReference type="Proteomes" id="UP000770015"/>
    </source>
</evidence>
<feature type="repeat" description="PPR" evidence="2">
    <location>
        <begin position="567"/>
        <end position="601"/>
    </location>
</feature>
<sequence>MLAPRSVCAACRSRLAASLARPSHGNRLTDGSRHISTTQPLHGFSWAVSSPDSSSPPTKKKTQQPSPAKNRALDLFESTVNASHRLKTEPPEQPFQHDHHVRCANRLRSVLENEKEGTATPEQTAQTCLSIITDDVLTQFDRQSTPRVVLDVYGEAMRKVVQVKFSEHGASLPSVPALCRILAELSIRSYGRLEPYVELLDRMAANATNNTSFDEAALEDLLACWMDVAASRRTGAEKLPRRLKYRDPVEDLRHDFPHLVLDKNPKVVIALVATYAIFQDPRGGIQEKPGFKSSADALEVLIRRLDPTRLENCFAGHPDLWTLVSPTVARLIKDNPPPTKAEIRTPTSRRGVPMELRSGGQISYAVWHKRFSFLFGSNDAKGLLACWDELVNPHDDPNRSAKLLHLPELFDFIIYQCCSKYGSGRGLYRDLNESVTLYMRSIGLEPTLKTFTAMMEGWKVARRFDRIDALWNQLIASNIALDQHSWSSRISACGTLGQPYDGVRALEQMYQLWSEAQASKDPAVRARAVQPGTASVNAAVSGLLRADNLEAVQVVLAWAADKKIQPDVYTYNTMLAYMIKRGQAAEADRLLASMKDRGVKPDGATFTIILDTAMIEINSQTPEEQRETIARVFEDMEACGLTPNLETYAKMLHVVTRRDEDAPVARGHTDTAIEAILAHLRRAGLQLSPEICTILFDFHAARDTPRDHEAIRAIISERRTRTRVLPDRVFWETVMRHFVNKGDVESALEVFYDMHEWGIWPALPVMEPILRALVRSNQWDTAQKVVDIVRSQPRPAANDANGRYWKYGFWAVAREYDLMTKGNQAKQQEE</sequence>
<dbReference type="OrthoDB" id="185373at2759"/>
<evidence type="ECO:0000256" key="1">
    <source>
        <dbReference type="ARBA" id="ARBA00022737"/>
    </source>
</evidence>
<protein>
    <recommendedName>
        <fullName evidence="6">Pentatricopeptide repeat domain-containing protein</fullName>
    </recommendedName>
</protein>
<dbReference type="PANTHER" id="PTHR47942">
    <property type="entry name" value="TETRATRICOPEPTIDE REPEAT (TPR)-LIKE SUPERFAMILY PROTEIN-RELATED"/>
    <property type="match status" value="1"/>
</dbReference>
<dbReference type="InterPro" id="IPR011990">
    <property type="entry name" value="TPR-like_helical_dom_sf"/>
</dbReference>
<keyword evidence="1" id="KW-0677">Repeat</keyword>
<dbReference type="Pfam" id="PF01535">
    <property type="entry name" value="PPR"/>
    <property type="match status" value="1"/>
</dbReference>
<dbReference type="Proteomes" id="UP000770015">
    <property type="component" value="Unassembled WGS sequence"/>
</dbReference>
<gene>
    <name evidence="4" type="ORF">F5X68DRAFT_207304</name>
</gene>
<evidence type="ECO:0000256" key="3">
    <source>
        <dbReference type="SAM" id="MobiDB-lite"/>
    </source>
</evidence>